<evidence type="ECO:0000313" key="6">
    <source>
        <dbReference type="EMBL" id="CAK9069994.1"/>
    </source>
</evidence>
<dbReference type="EMBL" id="CAXAMN010022473">
    <property type="protein sequence ID" value="CAK9069994.1"/>
    <property type="molecule type" value="Genomic_DNA"/>
</dbReference>
<evidence type="ECO:0000256" key="3">
    <source>
        <dbReference type="ARBA" id="ARBA00022741"/>
    </source>
</evidence>
<proteinExistence type="predicted"/>
<accession>A0ABP0L7T2</accession>
<keyword evidence="3" id="KW-0547">Nucleotide-binding</keyword>
<name>A0ABP0L7T2_9DINO</name>
<reference evidence="5 7" key="1">
    <citation type="submission" date="2024-02" db="EMBL/GenBank/DDBJ databases">
        <authorList>
            <person name="Chen Y."/>
            <person name="Shah S."/>
            <person name="Dougan E. K."/>
            <person name="Thang M."/>
            <person name="Chan C."/>
        </authorList>
    </citation>
    <scope>NUCLEOTIDE SEQUENCE [LARGE SCALE GENOMIC DNA]</scope>
</reference>
<keyword evidence="4" id="KW-0418">Kinase</keyword>
<evidence type="ECO:0000256" key="4">
    <source>
        <dbReference type="ARBA" id="ARBA00022777"/>
    </source>
</evidence>
<sequence length="182" mass="19486">MAEAFCRRSRAPRPGRSLELFFSVLAFTSMLSHPSHSFFSLQAEKPARQVLTTLQAGSSSGQSKTVLILSDASGRTASTLLAGVLAQFQIRDTIEVQMATEVTSKEKLQAVIDGVKNQGSDVLVLATLVDSTMAGWAKSFCADCNMHYVEVMGPLLDRFGGFLEETSQGKPGASHSVAEKVA</sequence>
<dbReference type="Pfam" id="PF03618">
    <property type="entry name" value="Kinase-PPPase"/>
    <property type="match status" value="1"/>
</dbReference>
<keyword evidence="7" id="KW-1185">Reference proteome</keyword>
<evidence type="ECO:0000256" key="1">
    <source>
        <dbReference type="ARBA" id="ARBA00022527"/>
    </source>
</evidence>
<evidence type="ECO:0000256" key="2">
    <source>
        <dbReference type="ARBA" id="ARBA00022679"/>
    </source>
</evidence>
<dbReference type="EMBL" id="CAXAMN010011113">
    <property type="protein sequence ID" value="CAK9034267.1"/>
    <property type="molecule type" value="Genomic_DNA"/>
</dbReference>
<dbReference type="PANTHER" id="PTHR31756">
    <property type="entry name" value="PYRUVATE, PHOSPHATE DIKINASE REGULATORY PROTEIN 1, CHLOROPLASTIC"/>
    <property type="match status" value="1"/>
</dbReference>
<gene>
    <name evidence="5" type="ORF">CCMP2556_LOCUS19413</name>
    <name evidence="6" type="ORF">CCMP2556_LOCUS34409</name>
</gene>
<protein>
    <submittedName>
        <fullName evidence="5">Uncharacterized protein</fullName>
    </submittedName>
</protein>
<evidence type="ECO:0000313" key="7">
    <source>
        <dbReference type="Proteomes" id="UP001642484"/>
    </source>
</evidence>
<evidence type="ECO:0000313" key="5">
    <source>
        <dbReference type="EMBL" id="CAK9034267.1"/>
    </source>
</evidence>
<dbReference type="Proteomes" id="UP001642484">
    <property type="component" value="Unassembled WGS sequence"/>
</dbReference>
<keyword evidence="2" id="KW-0808">Transferase</keyword>
<dbReference type="PANTHER" id="PTHR31756:SF3">
    <property type="entry name" value="PYRUVATE, PHOSPHATE DIKINASE REGULATORY PROTEIN 1, CHLOROPLASTIC"/>
    <property type="match status" value="1"/>
</dbReference>
<dbReference type="InterPro" id="IPR005177">
    <property type="entry name" value="Kinase-pyrophosphorylase"/>
</dbReference>
<comment type="caution">
    <text evidence="5">The sequence shown here is derived from an EMBL/GenBank/DDBJ whole genome shotgun (WGS) entry which is preliminary data.</text>
</comment>
<organism evidence="5 7">
    <name type="scientific">Durusdinium trenchii</name>
    <dbReference type="NCBI Taxonomy" id="1381693"/>
    <lineage>
        <taxon>Eukaryota</taxon>
        <taxon>Sar</taxon>
        <taxon>Alveolata</taxon>
        <taxon>Dinophyceae</taxon>
        <taxon>Suessiales</taxon>
        <taxon>Symbiodiniaceae</taxon>
        <taxon>Durusdinium</taxon>
    </lineage>
</organism>
<keyword evidence="1" id="KW-0723">Serine/threonine-protein kinase</keyword>